<organism evidence="4 5">
    <name type="scientific">Streptomyces daqingensis</name>
    <dbReference type="NCBI Taxonomy" id="1472640"/>
    <lineage>
        <taxon>Bacteria</taxon>
        <taxon>Bacillati</taxon>
        <taxon>Actinomycetota</taxon>
        <taxon>Actinomycetes</taxon>
        <taxon>Kitasatosporales</taxon>
        <taxon>Streptomycetaceae</taxon>
        <taxon>Streptomyces</taxon>
    </lineage>
</organism>
<sequence length="259" mass="27600">MPGAWVTAMLPAGIAVHGAGTRLGDDGPPVTTPRTPAREAAERELSKEEYQQDDPGLLRRLLDWLQEQFTSLLDAAATATPGGWTGLAVIAGVVVLLLLFLRLRLGSLRPEPTTSEQLLLGKRPRTAADHRAIAETHAAAERWTDAVKERMRALFRSLEERALLASRPGRTADEAALEAGAVLPEHAVALRNAARSFNEVAYADRRADAATYITVRDLDTSIQGATPLMTAISTSPDIGGAEPRGDGTAMADRPDGGGR</sequence>
<gene>
    <name evidence="4" type="ORF">GCM10012287_54070</name>
</gene>
<keyword evidence="2" id="KW-1133">Transmembrane helix</keyword>
<keyword evidence="2" id="KW-0812">Transmembrane</keyword>
<feature type="region of interest" description="Disordered" evidence="1">
    <location>
        <begin position="231"/>
        <end position="259"/>
    </location>
</feature>
<evidence type="ECO:0000313" key="4">
    <source>
        <dbReference type="EMBL" id="GGO57663.1"/>
    </source>
</evidence>
<dbReference type="Proteomes" id="UP000631535">
    <property type="component" value="Unassembled WGS sequence"/>
</dbReference>
<dbReference type="RefSeq" id="WP_229712225.1">
    <property type="nucleotide sequence ID" value="NZ_BMMP01000025.1"/>
</dbReference>
<dbReference type="Pfam" id="PF13559">
    <property type="entry name" value="DUF4129"/>
    <property type="match status" value="1"/>
</dbReference>
<evidence type="ECO:0000256" key="1">
    <source>
        <dbReference type="SAM" id="MobiDB-lite"/>
    </source>
</evidence>
<proteinExistence type="predicted"/>
<keyword evidence="2" id="KW-0472">Membrane</keyword>
<feature type="region of interest" description="Disordered" evidence="1">
    <location>
        <begin position="19"/>
        <end position="49"/>
    </location>
</feature>
<dbReference type="InterPro" id="IPR025403">
    <property type="entry name" value="TgpA-like_C"/>
</dbReference>
<comment type="caution">
    <text evidence="4">The sequence shown here is derived from an EMBL/GenBank/DDBJ whole genome shotgun (WGS) entry which is preliminary data.</text>
</comment>
<feature type="domain" description="Protein-glutamine gamma-glutamyltransferase-like C-terminal" evidence="3">
    <location>
        <begin position="150"/>
        <end position="218"/>
    </location>
</feature>
<protein>
    <submittedName>
        <fullName evidence="4">Membrane protein</fullName>
    </submittedName>
</protein>
<evidence type="ECO:0000259" key="3">
    <source>
        <dbReference type="Pfam" id="PF13559"/>
    </source>
</evidence>
<evidence type="ECO:0000313" key="5">
    <source>
        <dbReference type="Proteomes" id="UP000631535"/>
    </source>
</evidence>
<feature type="transmembrane region" description="Helical" evidence="2">
    <location>
        <begin position="82"/>
        <end position="101"/>
    </location>
</feature>
<reference evidence="5" key="1">
    <citation type="journal article" date="2019" name="Int. J. Syst. Evol. Microbiol.">
        <title>The Global Catalogue of Microorganisms (GCM) 10K type strain sequencing project: providing services to taxonomists for standard genome sequencing and annotation.</title>
        <authorList>
            <consortium name="The Broad Institute Genomics Platform"/>
            <consortium name="The Broad Institute Genome Sequencing Center for Infectious Disease"/>
            <person name="Wu L."/>
            <person name="Ma J."/>
        </authorList>
    </citation>
    <scope>NUCLEOTIDE SEQUENCE [LARGE SCALE GENOMIC DNA]</scope>
    <source>
        <strain evidence="5">CGMCC 4.7178</strain>
    </source>
</reference>
<dbReference type="EMBL" id="BMMP01000025">
    <property type="protein sequence ID" value="GGO57663.1"/>
    <property type="molecule type" value="Genomic_DNA"/>
</dbReference>
<accession>A0ABQ2MX90</accession>
<feature type="compositionally biased region" description="Basic and acidic residues" evidence="1">
    <location>
        <begin position="36"/>
        <end position="49"/>
    </location>
</feature>
<keyword evidence="5" id="KW-1185">Reference proteome</keyword>
<name>A0ABQ2MX90_9ACTN</name>
<evidence type="ECO:0000256" key="2">
    <source>
        <dbReference type="SAM" id="Phobius"/>
    </source>
</evidence>